<dbReference type="Proteomes" id="UP000234562">
    <property type="component" value="Chromosome"/>
</dbReference>
<dbReference type="AlphaFoldDB" id="A0AAU8XT18"/>
<protein>
    <submittedName>
        <fullName evidence="1">Uncharacterized protein</fullName>
    </submittedName>
</protein>
<dbReference type="RefSeq" id="WP_101853774.1">
    <property type="nucleotide sequence ID" value="NZ_CP015496.1"/>
</dbReference>
<reference evidence="2" key="1">
    <citation type="submission" date="2016-05" db="EMBL/GenBank/DDBJ databases">
        <title>Genome sequence of Lactobacillus helveticus FAM8105.</title>
        <authorList>
            <person name="Ahrens C."/>
            <person name="Schmid M."/>
        </authorList>
    </citation>
    <scope>NUCLEOTIDE SEQUENCE [LARGE SCALE GENOMIC DNA]</scope>
    <source>
        <strain evidence="2">FAM8105</strain>
    </source>
</reference>
<evidence type="ECO:0000313" key="2">
    <source>
        <dbReference type="Proteomes" id="UP000234562"/>
    </source>
</evidence>
<sequence length="116" mass="13407">MIEAEIDITEAMESFSKAAKSHDLSSAVRENLDEIGRLLTMNVNLRNISNIELAKLFDLAAKADDRHLAKKIVYRLAYRHHESFEAQLRYLGKRAVKKENYPSFNMIAKLWKEKGK</sequence>
<gene>
    <name evidence="1" type="ORF">Lh8105_02890</name>
</gene>
<organism evidence="1 2">
    <name type="scientific">Lactobacillus helveticus</name>
    <name type="common">Lactobacillus suntoryeus</name>
    <dbReference type="NCBI Taxonomy" id="1587"/>
    <lineage>
        <taxon>Bacteria</taxon>
        <taxon>Bacillati</taxon>
        <taxon>Bacillota</taxon>
        <taxon>Bacilli</taxon>
        <taxon>Lactobacillales</taxon>
        <taxon>Lactobacillaceae</taxon>
        <taxon>Lactobacillus</taxon>
    </lineage>
</organism>
<proteinExistence type="predicted"/>
<evidence type="ECO:0000313" key="1">
    <source>
        <dbReference type="EMBL" id="AUI73866.1"/>
    </source>
</evidence>
<dbReference type="EMBL" id="CP015496">
    <property type="protein sequence ID" value="AUI73866.1"/>
    <property type="molecule type" value="Genomic_DNA"/>
</dbReference>
<accession>A0AAU8XT18</accession>
<name>A0AAU8XT18_LACHE</name>